<proteinExistence type="predicted"/>
<dbReference type="EMBL" id="JACMSC010000018">
    <property type="protein sequence ID" value="KAG6475920.1"/>
    <property type="molecule type" value="Genomic_DNA"/>
</dbReference>
<sequence>MSNAGLLSQHGRKQKFPFISMDSDDAQHSEMSPVPSDDILFDMHHCDEARVAKEVEAREKRIRKEEELRRVKEAERQKAAKGRATACRIRRQYMEFIEDEQLELMELSAMNKGLISIFSLDSDTLQQLDSFRSMLQVFPPSSVRLRRPFGIQPWVDSDENIANLLMPFDQVFLTCVTLLVEIAGMEDSRLLGGISVSLLKSIIKDIVALVRNSAITVRANQSNSANPSSGHLHIVEGVGFAYAWGFNIQSWQRHLNCLTWPEILRQSVLSAGLVPQLKKKGCCNRIFLR</sequence>
<dbReference type="PANTHER" id="PTHR36968:SF5">
    <property type="entry name" value="HOMEOBOX-DDT DOMAIN PROTEIN RLT2"/>
    <property type="match status" value="1"/>
</dbReference>
<evidence type="ECO:0000313" key="2">
    <source>
        <dbReference type="EMBL" id="KAG6475920.1"/>
    </source>
</evidence>
<evidence type="ECO:0000256" key="1">
    <source>
        <dbReference type="SAM" id="Coils"/>
    </source>
</evidence>
<name>A0A8J5K8R9_ZINOF</name>
<dbReference type="InterPro" id="IPR044977">
    <property type="entry name" value="RLT1-3"/>
</dbReference>
<dbReference type="GO" id="GO:0006357">
    <property type="term" value="P:regulation of transcription by RNA polymerase II"/>
    <property type="evidence" value="ECO:0007669"/>
    <property type="project" value="InterPro"/>
</dbReference>
<evidence type="ECO:0000313" key="3">
    <source>
        <dbReference type="Proteomes" id="UP000734854"/>
    </source>
</evidence>
<organism evidence="2 3">
    <name type="scientific">Zingiber officinale</name>
    <name type="common">Ginger</name>
    <name type="synonym">Amomum zingiber</name>
    <dbReference type="NCBI Taxonomy" id="94328"/>
    <lineage>
        <taxon>Eukaryota</taxon>
        <taxon>Viridiplantae</taxon>
        <taxon>Streptophyta</taxon>
        <taxon>Embryophyta</taxon>
        <taxon>Tracheophyta</taxon>
        <taxon>Spermatophyta</taxon>
        <taxon>Magnoliopsida</taxon>
        <taxon>Liliopsida</taxon>
        <taxon>Zingiberales</taxon>
        <taxon>Zingiberaceae</taxon>
        <taxon>Zingiber</taxon>
    </lineage>
</organism>
<accession>A0A8J5K8R9</accession>
<keyword evidence="1" id="KW-0175">Coiled coil</keyword>
<dbReference type="AlphaFoldDB" id="A0A8J5K8R9"/>
<protein>
    <submittedName>
        <fullName evidence="2">Uncharacterized protein</fullName>
    </submittedName>
</protein>
<comment type="caution">
    <text evidence="2">The sequence shown here is derived from an EMBL/GenBank/DDBJ whole genome shotgun (WGS) entry which is preliminary data.</text>
</comment>
<reference evidence="2 3" key="1">
    <citation type="submission" date="2020-08" db="EMBL/GenBank/DDBJ databases">
        <title>Plant Genome Project.</title>
        <authorList>
            <person name="Zhang R.-G."/>
        </authorList>
    </citation>
    <scope>NUCLEOTIDE SEQUENCE [LARGE SCALE GENOMIC DNA]</scope>
    <source>
        <tissue evidence="2">Rhizome</tissue>
    </source>
</reference>
<dbReference type="Proteomes" id="UP000734854">
    <property type="component" value="Unassembled WGS sequence"/>
</dbReference>
<feature type="coiled-coil region" evidence="1">
    <location>
        <begin position="54"/>
        <end position="84"/>
    </location>
</feature>
<keyword evidence="3" id="KW-1185">Reference proteome</keyword>
<gene>
    <name evidence="2" type="ORF">ZIOFF_065150</name>
</gene>
<dbReference type="PANTHER" id="PTHR36968">
    <property type="entry name" value="HOMEOBOX-DDT DOMAIN PROTEIN RLT2"/>
    <property type="match status" value="1"/>
</dbReference>